<dbReference type="PANTHER" id="PTHR30346">
    <property type="entry name" value="TRANSCRIPTIONAL DUAL REGULATOR HCAR-RELATED"/>
    <property type="match status" value="1"/>
</dbReference>
<keyword evidence="4" id="KW-0010">Activator</keyword>
<dbReference type="Gene3D" id="3.40.190.10">
    <property type="entry name" value="Periplasmic binding protein-like II"/>
    <property type="match status" value="2"/>
</dbReference>
<dbReference type="InterPro" id="IPR036388">
    <property type="entry name" value="WH-like_DNA-bd_sf"/>
</dbReference>
<dbReference type="PROSITE" id="PS50931">
    <property type="entry name" value="HTH_LYSR"/>
    <property type="match status" value="1"/>
</dbReference>
<evidence type="ECO:0000256" key="1">
    <source>
        <dbReference type="ARBA" id="ARBA00009437"/>
    </source>
</evidence>
<dbReference type="InterPro" id="IPR036390">
    <property type="entry name" value="WH_DNA-bd_sf"/>
</dbReference>
<dbReference type="CDD" id="cd08414">
    <property type="entry name" value="PBP2_LTTR_aromatics_like"/>
    <property type="match status" value="1"/>
</dbReference>
<dbReference type="PRINTS" id="PR00039">
    <property type="entry name" value="HTHLYSR"/>
</dbReference>
<dbReference type="FunFam" id="1.10.10.10:FF:000001">
    <property type="entry name" value="LysR family transcriptional regulator"/>
    <property type="match status" value="1"/>
</dbReference>
<dbReference type="Pfam" id="PF03466">
    <property type="entry name" value="LysR_substrate"/>
    <property type="match status" value="1"/>
</dbReference>
<dbReference type="GO" id="GO:0003677">
    <property type="term" value="F:DNA binding"/>
    <property type="evidence" value="ECO:0007669"/>
    <property type="project" value="UniProtKB-KW"/>
</dbReference>
<gene>
    <name evidence="7" type="ORF">N24_2701</name>
</gene>
<dbReference type="InterPro" id="IPR005119">
    <property type="entry name" value="LysR_subst-bd"/>
</dbReference>
<comment type="similarity">
    <text evidence="1">Belongs to the LysR transcriptional regulatory family.</text>
</comment>
<reference evidence="7 8" key="1">
    <citation type="submission" date="2016-02" db="EMBL/GenBank/DDBJ databases">
        <title>Corynebacterium glutamicum N24 whole genome sequencing project.</title>
        <authorList>
            <person name="Matsutani M."/>
            <person name="Nangtapong N."/>
            <person name="Yakushi T."/>
            <person name="Matsushita K."/>
        </authorList>
    </citation>
    <scope>NUCLEOTIDE SEQUENCE [LARGE SCALE GENOMIC DNA]</scope>
    <source>
        <strain evidence="7 8">N24</strain>
    </source>
</reference>
<keyword evidence="8" id="KW-1185">Reference proteome</keyword>
<accession>A0A160PUD3</accession>
<dbReference type="EMBL" id="AP017369">
    <property type="protein sequence ID" value="BAU96963.1"/>
    <property type="molecule type" value="Genomic_DNA"/>
</dbReference>
<evidence type="ECO:0000256" key="2">
    <source>
        <dbReference type="ARBA" id="ARBA00023015"/>
    </source>
</evidence>
<dbReference type="PANTHER" id="PTHR30346:SF0">
    <property type="entry name" value="HCA OPERON TRANSCRIPTIONAL ACTIVATOR HCAR"/>
    <property type="match status" value="1"/>
</dbReference>
<organism evidence="7 8">
    <name type="scientific">Corynebacterium suranareeae</name>
    <dbReference type="NCBI Taxonomy" id="2506452"/>
    <lineage>
        <taxon>Bacteria</taxon>
        <taxon>Bacillati</taxon>
        <taxon>Actinomycetota</taxon>
        <taxon>Actinomycetes</taxon>
        <taxon>Mycobacteriales</taxon>
        <taxon>Corynebacteriaceae</taxon>
        <taxon>Corynebacterium</taxon>
    </lineage>
</organism>
<dbReference type="Pfam" id="PF00126">
    <property type="entry name" value="HTH_1"/>
    <property type="match status" value="1"/>
</dbReference>
<keyword evidence="2" id="KW-0805">Transcription regulation</keyword>
<dbReference type="SUPFAM" id="SSF53850">
    <property type="entry name" value="Periplasmic binding protein-like II"/>
    <property type="match status" value="1"/>
</dbReference>
<dbReference type="KEGG" id="csur:N24_2701"/>
<evidence type="ECO:0000256" key="4">
    <source>
        <dbReference type="ARBA" id="ARBA00023159"/>
    </source>
</evidence>
<evidence type="ECO:0000259" key="6">
    <source>
        <dbReference type="PROSITE" id="PS50931"/>
    </source>
</evidence>
<evidence type="ECO:0000256" key="5">
    <source>
        <dbReference type="ARBA" id="ARBA00023163"/>
    </source>
</evidence>
<keyword evidence="3" id="KW-0238">DNA-binding</keyword>
<evidence type="ECO:0000313" key="8">
    <source>
        <dbReference type="Proteomes" id="UP000218244"/>
    </source>
</evidence>
<dbReference type="Proteomes" id="UP000218244">
    <property type="component" value="Chromosome"/>
</dbReference>
<keyword evidence="5" id="KW-0804">Transcription</keyword>
<name>A0A160PUD3_9CORY</name>
<evidence type="ECO:0000313" key="7">
    <source>
        <dbReference type="EMBL" id="BAU96963.1"/>
    </source>
</evidence>
<dbReference type="Gene3D" id="1.10.10.10">
    <property type="entry name" value="Winged helix-like DNA-binding domain superfamily/Winged helix DNA-binding domain"/>
    <property type="match status" value="1"/>
</dbReference>
<sequence>MEIRWLEGFIVVAEELHFSNAAIRLGMAQSPLSQLIRKLEAELGQKLFDRSTRSVELTAAGKAFLPHAREIVASTAVAREAVNAAEGEIVGVVRVGFSGVLNYSTLPLLTSEVRKRLPNVELELVGQKLTKEAVSLLRLGALDITLMGLPIEDPEIETQLISVEGFCVVLPKNHRLAGEDVVDLADLSDEGFVTTPEFPGSVFRNSTFQLCAEAGFVPRISQQVNDPYMALLLVEVGVGVAVTTQSTGKLAPANTVTLPIKQCSVELRHGVAWMQGAGRVARDAVIDIALEIFNP</sequence>
<dbReference type="RefSeq" id="WP_096458241.1">
    <property type="nucleotide sequence ID" value="NZ_AP017369.1"/>
</dbReference>
<protein>
    <submittedName>
        <fullName evidence="7">Transcriptional regulator</fullName>
    </submittedName>
</protein>
<dbReference type="AlphaFoldDB" id="A0A160PUD3"/>
<proteinExistence type="inferred from homology"/>
<evidence type="ECO:0000256" key="3">
    <source>
        <dbReference type="ARBA" id="ARBA00023125"/>
    </source>
</evidence>
<feature type="domain" description="HTH lysR-type" evidence="6">
    <location>
        <begin position="1"/>
        <end position="58"/>
    </location>
</feature>
<dbReference type="GO" id="GO:0003700">
    <property type="term" value="F:DNA-binding transcription factor activity"/>
    <property type="evidence" value="ECO:0007669"/>
    <property type="project" value="InterPro"/>
</dbReference>
<dbReference type="InterPro" id="IPR000847">
    <property type="entry name" value="LysR_HTH_N"/>
</dbReference>
<dbReference type="SUPFAM" id="SSF46785">
    <property type="entry name" value="Winged helix' DNA-binding domain"/>
    <property type="match status" value="1"/>
</dbReference>
<dbReference type="GO" id="GO:0032993">
    <property type="term" value="C:protein-DNA complex"/>
    <property type="evidence" value="ECO:0007669"/>
    <property type="project" value="TreeGrafter"/>
</dbReference>